<dbReference type="HOGENOM" id="CLU_3198014_0_0_9"/>
<gene>
    <name evidence="1" type="ORF">CLOBOL_04763</name>
</gene>
<organism evidence="1 2">
    <name type="scientific">Enterocloster bolteae (strain ATCC BAA-613 / DSM 15670 / CCUG 46953 / JCM 12243 / WAL 16351)</name>
    <name type="common">Clostridium bolteae</name>
    <dbReference type="NCBI Taxonomy" id="411902"/>
    <lineage>
        <taxon>Bacteria</taxon>
        <taxon>Bacillati</taxon>
        <taxon>Bacillota</taxon>
        <taxon>Clostridia</taxon>
        <taxon>Lachnospirales</taxon>
        <taxon>Lachnospiraceae</taxon>
        <taxon>Enterocloster</taxon>
    </lineage>
</organism>
<accession>A8RX13</accession>
<dbReference type="EMBL" id="ABCC02000037">
    <property type="protein sequence ID" value="EDP15071.1"/>
    <property type="molecule type" value="Genomic_DNA"/>
</dbReference>
<name>A8RX13_ENTBW</name>
<evidence type="ECO:0000313" key="1">
    <source>
        <dbReference type="EMBL" id="EDP15071.1"/>
    </source>
</evidence>
<reference evidence="1 2" key="2">
    <citation type="submission" date="2007-09" db="EMBL/GenBank/DDBJ databases">
        <title>Draft genome sequence of Clostridium bolteae (ATCC BAA-613).</title>
        <authorList>
            <person name="Sudarsanam P."/>
            <person name="Ley R."/>
            <person name="Guruge J."/>
            <person name="Turnbaugh P.J."/>
            <person name="Mahowald M."/>
            <person name="Liep D."/>
            <person name="Gordon J."/>
        </authorList>
    </citation>
    <scope>NUCLEOTIDE SEQUENCE [LARGE SCALE GENOMIC DNA]</scope>
    <source>
        <strain evidence="2">ATCC BAA-613 / DSM 15670 / CCUG 46953 / JCM 12243 / WAL 16351</strain>
    </source>
</reference>
<proteinExistence type="predicted"/>
<reference evidence="1 2" key="1">
    <citation type="submission" date="2007-08" db="EMBL/GenBank/DDBJ databases">
        <authorList>
            <person name="Fulton L."/>
            <person name="Clifton S."/>
            <person name="Fulton B."/>
            <person name="Xu J."/>
            <person name="Minx P."/>
            <person name="Pepin K.H."/>
            <person name="Johnson M."/>
            <person name="Thiruvilangam P."/>
            <person name="Bhonagiri V."/>
            <person name="Nash W.E."/>
            <person name="Mardis E.R."/>
            <person name="Wilson R.K."/>
        </authorList>
    </citation>
    <scope>NUCLEOTIDE SEQUENCE [LARGE SCALE GENOMIC DNA]</scope>
    <source>
        <strain evidence="2">ATCC BAA-613 / DSM 15670 / CCUG 46953 / JCM 12243 / WAL 16351</strain>
    </source>
</reference>
<sequence length="45" mass="5147">MSCQRVNRQKEEAAGPVWVRRLFPSLVIYPGMLYIVNTVPEPETA</sequence>
<dbReference type="PaxDb" id="411902-CLOBOL_04763"/>
<dbReference type="Proteomes" id="UP000005396">
    <property type="component" value="Unassembled WGS sequence"/>
</dbReference>
<comment type="caution">
    <text evidence="1">The sequence shown here is derived from an EMBL/GenBank/DDBJ whole genome shotgun (WGS) entry which is preliminary data.</text>
</comment>
<dbReference type="AlphaFoldDB" id="A8RX13"/>
<protein>
    <submittedName>
        <fullName evidence="1">Uncharacterized protein</fullName>
    </submittedName>
</protein>
<evidence type="ECO:0000313" key="2">
    <source>
        <dbReference type="Proteomes" id="UP000005396"/>
    </source>
</evidence>